<evidence type="ECO:0000313" key="1">
    <source>
        <dbReference type="EMBL" id="KAL3690111.1"/>
    </source>
</evidence>
<proteinExistence type="predicted"/>
<organism evidence="1 2">
    <name type="scientific">Riccia sorocarpa</name>
    <dbReference type="NCBI Taxonomy" id="122646"/>
    <lineage>
        <taxon>Eukaryota</taxon>
        <taxon>Viridiplantae</taxon>
        <taxon>Streptophyta</taxon>
        <taxon>Embryophyta</taxon>
        <taxon>Marchantiophyta</taxon>
        <taxon>Marchantiopsida</taxon>
        <taxon>Marchantiidae</taxon>
        <taxon>Marchantiales</taxon>
        <taxon>Ricciaceae</taxon>
        <taxon>Riccia</taxon>
    </lineage>
</organism>
<sequence>MLRALVFSEAQLSYSRVTADIAIIEALRKTCSRSVSSRDWHTSRFPSQNALFNFRNTPSTTCKGVIIYLARTATGVSGVWSTDLTMKRKRQSALSDMLADVEGLVREGSFQEFLSNLADGPYGRYFQFKCEECRTRREVRLKTLEALGKSKNLEHFDNNNFVSWGLSAAEWEALLVPMQTHAQLKLIRITAMCSAYRQETTAAKAEAETAPLYRSLVAHAQNLISLNVAYIRPELAAQLALGLQENSNRNSGRCKLRTLKAELWGCVAETAAKGYHWKRKADNAKTALHLAEMVMHAPELEDITLLYSPPLDEETKHAWSKALKGCAYLKRIFIWSEAQFIGQDGFANVLIDAFTGRCPDWALQRLVICEVNLTVEELALLVTSSIQEIVVEHADPAFRSCSPTRWQFLGKAIHEAPKVRSFELRLTPSDWSNQGLKKLSAGLAELWKASEESQWFHVYLSVDFLHTFKRLGFPPEPSPPELQGEMDAFLDELLDFNFVRKISILNFSETVDFKSLIEKLAISTSLEEVTLGDDSHAGHEQSRDREKDACKYLFQCLKQNKSIKVLNLTLALWLGDDNCKDLMDLLEVNFTLEEISFPDSFRGYEENSDLINGRLRRNKEIADHFATLYGAKKLTNT</sequence>
<dbReference type="InterPro" id="IPR032675">
    <property type="entry name" value="LRR_dom_sf"/>
</dbReference>
<dbReference type="PANTHER" id="PTHR47679:SF1">
    <property type="entry name" value="PROTEIN TORNADO 1"/>
    <property type="match status" value="1"/>
</dbReference>
<dbReference type="EMBL" id="JBJQOH010000004">
    <property type="protein sequence ID" value="KAL3690111.1"/>
    <property type="molecule type" value="Genomic_DNA"/>
</dbReference>
<comment type="caution">
    <text evidence="1">The sequence shown here is derived from an EMBL/GenBank/DDBJ whole genome shotgun (WGS) entry which is preliminary data.</text>
</comment>
<reference evidence="1 2" key="1">
    <citation type="submission" date="2024-09" db="EMBL/GenBank/DDBJ databases">
        <title>Chromosome-scale assembly of Riccia sorocarpa.</title>
        <authorList>
            <person name="Paukszto L."/>
        </authorList>
    </citation>
    <scope>NUCLEOTIDE SEQUENCE [LARGE SCALE GENOMIC DNA]</scope>
    <source>
        <strain evidence="1">LP-2024</strain>
        <tissue evidence="1">Aerial parts of the thallus</tissue>
    </source>
</reference>
<dbReference type="Gene3D" id="3.80.10.10">
    <property type="entry name" value="Ribonuclease Inhibitor"/>
    <property type="match status" value="1"/>
</dbReference>
<keyword evidence="2" id="KW-1185">Reference proteome</keyword>
<dbReference type="PANTHER" id="PTHR47679">
    <property type="entry name" value="PROTEIN TORNADO 1"/>
    <property type="match status" value="1"/>
</dbReference>
<dbReference type="Proteomes" id="UP001633002">
    <property type="component" value="Unassembled WGS sequence"/>
</dbReference>
<dbReference type="SUPFAM" id="SSF52047">
    <property type="entry name" value="RNI-like"/>
    <property type="match status" value="1"/>
</dbReference>
<accession>A0ABD3HGZ2</accession>
<dbReference type="AlphaFoldDB" id="A0ABD3HGZ2"/>
<gene>
    <name evidence="1" type="ORF">R1sor_016420</name>
</gene>
<evidence type="ECO:0000313" key="2">
    <source>
        <dbReference type="Proteomes" id="UP001633002"/>
    </source>
</evidence>
<name>A0ABD3HGZ2_9MARC</name>
<protein>
    <submittedName>
        <fullName evidence="1">Uncharacterized protein</fullName>
    </submittedName>
</protein>